<dbReference type="GO" id="GO:0008270">
    <property type="term" value="F:zinc ion binding"/>
    <property type="evidence" value="ECO:0007669"/>
    <property type="project" value="InterPro"/>
</dbReference>
<geneLocation type="plasmid" evidence="1 2">
    <name>pFLIM02</name>
</geneLocation>
<reference evidence="1 2" key="1">
    <citation type="journal article" date="2012" name="J. Bacteriol.">
        <title>Genome Sequence of the Filamentous Bacterium Fibrisoma limi BUZ 3T.</title>
        <authorList>
            <person name="Filippini M."/>
            <person name="Qi W."/>
            <person name="Jaenicke S."/>
            <person name="Goesmann A."/>
            <person name="Smits T.H."/>
            <person name="Bagheri H.C."/>
        </authorList>
    </citation>
    <scope>NUCLEOTIDE SEQUENCE [LARGE SCALE GENOMIC DNA]</scope>
    <source>
        <strain evidence="2">BUZ 3T</strain>
        <plasmid evidence="1 2">pFLIM02</plasmid>
    </source>
</reference>
<sequence>MIMNVEQSKQLSLPDILARLGHQPVKEAKAGRELWFRSPFREEAEPSFHASIGRAGFWIWKDFGDEGGTVIDFVMRYQGYTQIKDALSFLNAMYQPSLFSSMPSRHKPKAIPKPEAPSLFSFHQQKDREAVENFSENRQLEFLGAGPIQSQAILNYLIRERHIPVELVQRYLQEVRYRNTANGKEYFAFGMANQSNGFEIRVASSRYSFKSALKARDITIIPGSDPNSQDVSVFEGMTDFLSLLAMQERQSLPGHAIIMHSLSSYRRAADAIQSAGYTHVKTYLDNNRPGQEGTEKFKAEFGSRVFSQSETFAPYTDLNDALKAYQAQKNAVGFKK</sequence>
<dbReference type="EMBL" id="HE805917">
    <property type="protein sequence ID" value="CCH57678.1"/>
    <property type="molecule type" value="Genomic_DNA"/>
</dbReference>
<keyword evidence="1" id="KW-0614">Plasmid</keyword>
<name>I2GU77_9BACT</name>
<dbReference type="Gene3D" id="3.40.1360.10">
    <property type="match status" value="1"/>
</dbReference>
<evidence type="ECO:0000313" key="2">
    <source>
        <dbReference type="Proteomes" id="UP000009309"/>
    </source>
</evidence>
<dbReference type="InterPro" id="IPR036977">
    <property type="entry name" value="DNA_primase_Znf_CHC2"/>
</dbReference>
<dbReference type="Proteomes" id="UP000009309">
    <property type="component" value="Plasmid pFLIM02"/>
</dbReference>
<dbReference type="GO" id="GO:0003677">
    <property type="term" value="F:DNA binding"/>
    <property type="evidence" value="ECO:0007669"/>
    <property type="project" value="InterPro"/>
</dbReference>
<dbReference type="AlphaFoldDB" id="I2GU77"/>
<protein>
    <submittedName>
        <fullName evidence="1">DNA primase</fullName>
    </submittedName>
</protein>
<keyword evidence="2" id="KW-1185">Reference proteome</keyword>
<dbReference type="Pfam" id="PF13155">
    <property type="entry name" value="Toprim_2"/>
    <property type="match status" value="1"/>
</dbReference>
<accession>I2GU77</accession>
<gene>
    <name evidence="1" type="ORF">BN8_p06887</name>
</gene>
<evidence type="ECO:0000313" key="1">
    <source>
        <dbReference type="EMBL" id="CCH57678.1"/>
    </source>
</evidence>
<organism evidence="1 2">
    <name type="scientific">Fibrisoma limi BUZ 3</name>
    <dbReference type="NCBI Taxonomy" id="1185876"/>
    <lineage>
        <taxon>Bacteria</taxon>
        <taxon>Pseudomonadati</taxon>
        <taxon>Bacteroidota</taxon>
        <taxon>Cytophagia</taxon>
        <taxon>Cytophagales</taxon>
        <taxon>Spirosomataceae</taxon>
        <taxon>Fibrisoma</taxon>
    </lineage>
</organism>
<dbReference type="Gene3D" id="3.90.580.10">
    <property type="entry name" value="Zinc finger, CHC2-type domain"/>
    <property type="match status" value="1"/>
</dbReference>
<dbReference type="GO" id="GO:0006260">
    <property type="term" value="P:DNA replication"/>
    <property type="evidence" value="ECO:0007669"/>
    <property type="project" value="InterPro"/>
</dbReference>
<proteinExistence type="predicted"/>
<dbReference type="SUPFAM" id="SSF57783">
    <property type="entry name" value="Zinc beta-ribbon"/>
    <property type="match status" value="1"/>
</dbReference>